<feature type="region of interest" description="Disordered" evidence="1">
    <location>
        <begin position="1"/>
        <end position="38"/>
    </location>
</feature>
<dbReference type="Pfam" id="PF11915">
    <property type="entry name" value="DUF3433"/>
    <property type="match status" value="2"/>
</dbReference>
<dbReference type="Proteomes" id="UP000053599">
    <property type="component" value="Unassembled WGS sequence"/>
</dbReference>
<feature type="region of interest" description="Disordered" evidence="1">
    <location>
        <begin position="1338"/>
        <end position="1379"/>
    </location>
</feature>
<dbReference type="STRING" id="1016849.A0A0D1VYI8"/>
<sequence>MSTHSARALSARLGHGDQSPESGIITPDTMPHLDNSDNASQMPYLIHIRDEHTSDSSTQVYLHEQSAVRVNEGGPPDCGEAARPKPHVSSVAPDNVQEVAVVPNKGVPAEIIRRRPVARSQELDLPEDQPMVVQPTSDPSMAEQFMADQPTAMWNPIWLHVVVLGNYAALALLFLIALVVLYVYSERNHGISTQWSSNHYLWTYGPTAVLTLALVPWNRLSHLCKLLAPFQNMASGPTAADRSLLLNYLSPLEPQMLWQAGKARNYAVVASESGTIIWKLTIILSTALLSLQTLVVAIPNAISERTAAFAVESFHFTNTNTTGTAGRTYYGILANGVQYPPGTAPTFATQPFQLDDVRFLDRDYQLRADVEVFDVGVDCEPAAVTVTDLDTAGNSLSANVRTSDCSVNYDGILYDPTRWYTYTLTKKLPAENFVPTAIPVACDDRTYNSGSIFQGTESHIMLFLSLTDNKLNPVTLTAVICRPLYSISTQTVNFDSELAGTNMSTEVDWDRTRSNLTMSPTFSSQFTYAVLTEASSQFLTLTNTGSISEAQSKTSGIFTLMSVLQGRKAGQSTLRPFLAVETMMSRVQQVFQGVAAQVAGADLLKPALNYSIGRVSIRENRLIVQLLPVIFMGIGFGLLAIISILLICLRPRDTVPRRVEGAFDTLCVLSSSLGLERSLHGSGSANDTQLTERLRDRHFRSITPSQAANVSTTFIVTQDEECSSLLDEAKSSSSASSEWWLPWSIRPAGRVITIIVPVAVIALLEVLQRISYSRNGFTTIDTSQSAADHAKSIVPASVMVVIALIYGSLDDSTNILSPYVALTKGLPPAKRRLGSRSTKVSAGYPAHVHGKISLAAFIIAVQSGYFASCFTIVTAFLAPFLTILSSGLYVIEPEVKVGAVEVYALDTFNASWSGSYSSDSGANADANQILNNGADYPQWTYQDIALPALSSDMDLSRSGVGTESGNLSILMPALRGRLDCHVTRPGDVQYELTDSSELNTTIQILDTCGGGSGVIKSFSILTELSASPDGSTSSTNSSVPNQRYIAAIENLHVSNGVWNDQSQYVSHTPPDNPDGCPSLLFYAANISMGTTLDTISADLTALSCRQILQQVPVNASLTYPAFAIDKSRPPTTNERDVSDLDNGTTGVTGRTYQIANWLSEFQNKLLPTSNGTAEYEINNFYNSVAFAEGFPIENLFGQQNVESFITAVEYGYSTYMAQAISSNMRTTIPTSANGSGSAQPNDIAFTATLQTPLRANLTQPAADHYRLKQDNASKIALQAILGTMVVCALAAWICTGNTKVLPHNPCSIAGVASLFAGSDRLWSGHSWEEEELRSGGLRMGWHNSRPTQVANIGDDGDGAKEGQPKSEERDRWFGIDTIR</sequence>
<name>A0A0D1VYI8_9EURO</name>
<protein>
    <submittedName>
        <fullName evidence="3">Uncharacterized protein</fullName>
    </submittedName>
</protein>
<organism evidence="3 4">
    <name type="scientific">Exophiala sideris</name>
    <dbReference type="NCBI Taxonomy" id="1016849"/>
    <lineage>
        <taxon>Eukaryota</taxon>
        <taxon>Fungi</taxon>
        <taxon>Dikarya</taxon>
        <taxon>Ascomycota</taxon>
        <taxon>Pezizomycotina</taxon>
        <taxon>Eurotiomycetes</taxon>
        <taxon>Chaetothyriomycetidae</taxon>
        <taxon>Chaetothyriales</taxon>
        <taxon>Herpotrichiellaceae</taxon>
        <taxon>Exophiala</taxon>
    </lineage>
</organism>
<dbReference type="PANTHER" id="PTHR37544">
    <property type="entry name" value="SPRAY-RELATED"/>
    <property type="match status" value="1"/>
</dbReference>
<feature type="transmembrane region" description="Helical" evidence="2">
    <location>
        <begin position="865"/>
        <end position="891"/>
    </location>
</feature>
<dbReference type="EMBL" id="KN846952">
    <property type="protein sequence ID" value="KIV81445.1"/>
    <property type="molecule type" value="Genomic_DNA"/>
</dbReference>
<keyword evidence="2" id="KW-1133">Transmembrane helix</keyword>
<accession>A0A0D1VYI8</accession>
<dbReference type="PANTHER" id="PTHR37544:SF1">
    <property type="entry name" value="PHOSPHORIBOSYLAMINOIMIDAZOLE-SUCCINOCARBOXAMIDE SYNTHASE"/>
    <property type="match status" value="1"/>
</dbReference>
<evidence type="ECO:0000313" key="3">
    <source>
        <dbReference type="EMBL" id="KIV81445.1"/>
    </source>
</evidence>
<keyword evidence="2" id="KW-0472">Membrane</keyword>
<evidence type="ECO:0000256" key="1">
    <source>
        <dbReference type="SAM" id="MobiDB-lite"/>
    </source>
</evidence>
<gene>
    <name evidence="3" type="ORF">PV11_03634</name>
</gene>
<dbReference type="HOGENOM" id="CLU_003000_0_0_1"/>
<feature type="transmembrane region" description="Helical" evidence="2">
    <location>
        <begin position="626"/>
        <end position="649"/>
    </location>
</feature>
<dbReference type="InterPro" id="IPR021840">
    <property type="entry name" value="DUF3433"/>
</dbReference>
<proteinExistence type="predicted"/>
<evidence type="ECO:0000313" key="4">
    <source>
        <dbReference type="Proteomes" id="UP000053599"/>
    </source>
</evidence>
<dbReference type="OrthoDB" id="5332281at2759"/>
<reference evidence="3 4" key="1">
    <citation type="submission" date="2015-01" db="EMBL/GenBank/DDBJ databases">
        <title>The Genome Sequence of Exophiala sideris CBS121828.</title>
        <authorList>
            <consortium name="The Broad Institute Genomics Platform"/>
            <person name="Cuomo C."/>
            <person name="de Hoog S."/>
            <person name="Gorbushina A."/>
            <person name="Stielow B."/>
            <person name="Teixiera M."/>
            <person name="Abouelleil A."/>
            <person name="Chapman S.B."/>
            <person name="Priest M."/>
            <person name="Young S.K."/>
            <person name="Wortman J."/>
            <person name="Nusbaum C."/>
            <person name="Birren B."/>
        </authorList>
    </citation>
    <scope>NUCLEOTIDE SEQUENCE [LARGE SCALE GENOMIC DNA]</scope>
    <source>
        <strain evidence="3 4">CBS 121828</strain>
    </source>
</reference>
<feature type="region of interest" description="Disordered" evidence="1">
    <location>
        <begin position="70"/>
        <end position="90"/>
    </location>
</feature>
<evidence type="ECO:0000256" key="2">
    <source>
        <dbReference type="SAM" id="Phobius"/>
    </source>
</evidence>
<feature type="transmembrane region" description="Helical" evidence="2">
    <location>
        <begin position="199"/>
        <end position="217"/>
    </location>
</feature>
<keyword evidence="2" id="KW-0812">Transmembrane</keyword>
<feature type="transmembrane region" description="Helical" evidence="2">
    <location>
        <begin position="157"/>
        <end position="184"/>
    </location>
</feature>
<feature type="compositionally biased region" description="Basic and acidic residues" evidence="1">
    <location>
        <begin position="1357"/>
        <end position="1379"/>
    </location>
</feature>